<dbReference type="Pfam" id="PF00128">
    <property type="entry name" value="Alpha-amylase"/>
    <property type="match status" value="1"/>
</dbReference>
<dbReference type="SMART" id="SM00642">
    <property type="entry name" value="Aamy"/>
    <property type="match status" value="1"/>
</dbReference>
<reference evidence="2 3" key="1">
    <citation type="submission" date="2017-03" db="EMBL/GenBank/DDBJ databases">
        <title>Draft Genome sequence of Marispirochaeta sp. strain JC444.</title>
        <authorList>
            <person name="Shivani Y."/>
            <person name="Subhash Y."/>
            <person name="Sasikala C."/>
            <person name="Ramana C."/>
        </authorList>
    </citation>
    <scope>NUCLEOTIDE SEQUENCE [LARGE SCALE GENOMIC DNA]</scope>
    <source>
        <strain evidence="2 3">JC444</strain>
    </source>
</reference>
<dbReference type="RefSeq" id="WP_083051174.1">
    <property type="nucleotide sequence ID" value="NZ_MWQY01000012.1"/>
</dbReference>
<dbReference type="InterPro" id="IPR006047">
    <property type="entry name" value="GH13_cat_dom"/>
</dbReference>
<organism evidence="2 3">
    <name type="scientific">Marispirochaeta aestuarii</name>
    <dbReference type="NCBI Taxonomy" id="1963862"/>
    <lineage>
        <taxon>Bacteria</taxon>
        <taxon>Pseudomonadati</taxon>
        <taxon>Spirochaetota</taxon>
        <taxon>Spirochaetia</taxon>
        <taxon>Spirochaetales</taxon>
        <taxon>Spirochaetaceae</taxon>
        <taxon>Marispirochaeta</taxon>
    </lineage>
</organism>
<evidence type="ECO:0000259" key="1">
    <source>
        <dbReference type="SMART" id="SM00642"/>
    </source>
</evidence>
<dbReference type="Proteomes" id="UP000192343">
    <property type="component" value="Unassembled WGS sequence"/>
</dbReference>
<dbReference type="SUPFAM" id="SSF51445">
    <property type="entry name" value="(Trans)glycosidases"/>
    <property type="match status" value="1"/>
</dbReference>
<dbReference type="OrthoDB" id="9808590at2"/>
<gene>
    <name evidence="2" type="ORF">B4O97_12205</name>
</gene>
<comment type="caution">
    <text evidence="2">The sequence shown here is derived from an EMBL/GenBank/DDBJ whole genome shotgun (WGS) entry which is preliminary data.</text>
</comment>
<dbReference type="STRING" id="1963862.B4O97_12205"/>
<dbReference type="Gene3D" id="3.20.20.80">
    <property type="entry name" value="Glycosidases"/>
    <property type="match status" value="1"/>
</dbReference>
<evidence type="ECO:0000313" key="2">
    <source>
        <dbReference type="EMBL" id="ORC34699.1"/>
    </source>
</evidence>
<keyword evidence="3" id="KW-1185">Reference proteome</keyword>
<feature type="domain" description="Glycosyl hydrolase family 13 catalytic" evidence="1">
    <location>
        <begin position="276"/>
        <end position="694"/>
    </location>
</feature>
<proteinExistence type="predicted"/>
<name>A0A1Y1RY90_9SPIO</name>
<accession>A0A1Y1RY90</accession>
<dbReference type="InterPro" id="IPR017853">
    <property type="entry name" value="GH"/>
</dbReference>
<dbReference type="AlphaFoldDB" id="A0A1Y1RY90"/>
<protein>
    <recommendedName>
        <fullName evidence="1">Glycosyl hydrolase family 13 catalytic domain-containing protein</fullName>
    </recommendedName>
</protein>
<dbReference type="PANTHER" id="PTHR47786:SF2">
    <property type="entry name" value="GLYCOSYL HYDROLASE FAMILY 13 CATALYTIC DOMAIN-CONTAINING PROTEIN"/>
    <property type="match status" value="1"/>
</dbReference>
<evidence type="ECO:0000313" key="3">
    <source>
        <dbReference type="Proteomes" id="UP000192343"/>
    </source>
</evidence>
<dbReference type="EMBL" id="MWQY01000012">
    <property type="protein sequence ID" value="ORC34699.1"/>
    <property type="molecule type" value="Genomic_DNA"/>
</dbReference>
<dbReference type="GO" id="GO:0005975">
    <property type="term" value="P:carbohydrate metabolic process"/>
    <property type="evidence" value="ECO:0007669"/>
    <property type="project" value="InterPro"/>
</dbReference>
<dbReference type="PANTHER" id="PTHR47786">
    <property type="entry name" value="ALPHA-1,4-GLUCAN:MALTOSE-1-PHOSPHATE MALTOSYLTRANSFERASE"/>
    <property type="match status" value="1"/>
</dbReference>
<sequence length="1134" mass="129414">MIINKQSRKTYKLGSPLLDSAGRPDLSSFHAVRSICHLVNSSRGDEIDPEKILRAGELYGLGMLEKIYRLILRKQAGEGDTLSEKGIRRILPDSGDERQLRELTELVNREFPAEPDGPRETHELLADLILLRLSNENPAAERVRELIDDTQLTRNSAYAGLINAADTLFIPPAQAESGESLLQMLRRPLTLHPRSVREQLIYIRENWSDLVSELTIPLLSSLDFLAEEERPWFGGGPGEQHPYSYSEGDFEGFSPDQAWMPMVVMIAKNTLVWLHQLSVKYGRNYTHLDDIPDQELSLLAERGFTALWLIGIWERSGASKRIKHLFGNTQAEASAYSLKAYRISPELGGEKALEALRIKAARFGLRLASDMVPNHTGIDADWIYEHPEYYLQVPVSPYPSYSFSGENLASREGYTTCLEDHYFDHSDAAVVFKHVEDSTGRVRYIYHGNDGTHMPWNDTAQLNYLNPGVREAVVQTILKVAGNFPIIRFDAAMTLARQHIRRLWFPEPGEGGSIPSRAEHALSQADFERAIPEEFWREVVDRVAREVPGTLLLAEAFWMMEGYFVRSLGMHRVYNSAFMNMLKNEENDKYRSTLKNTLEFDREILKRFVNFMNNPDEETALAQYGSGDKYFGICTLLVTMPGLPMFGHGQIEGFSEKYGMEYSRAYKDESPNQELIERHEQEIFPLLKRRALFAESEEFTLFDFIGPSGVNQNVFAYTNRSGDEVALVLYNNSLESAAGSIRTSVPYRDKERDGELHRRSLGEALGVPDNPRRWLIMRQHATDLEFIRNCRDLARRGLDAVLPGYGCQVYLDMRIVADDPDGSYRSIAEKLKGSGCSGIDREIRLMHMKPLHQELARTLRPEIIAVFQEAMFNQKKPETGFLASWAEDYRSFLSTASDKKHPPRNVMPSAARAVLQIATFDLSSRGDIEEELAGFRGYLQRGLEMRPEAPSVFAAWCLTHGLSGAFGETSNPGVSRSLIDDWHLGTPLRDIFSHAGLSWPKADYAVSLVKLLTSYQNWHLSVRDRDGNRYLAELLHEQEIQDFLLVNRYNNILWFNKDRFEDMLWWFFCIAVVQLTEKPGAKAHPRIDSLFNTLHTWLECEERSSFRLTRLIDLLNREEGEEKKMGDSSLKDHP</sequence>